<dbReference type="InterPro" id="IPR036318">
    <property type="entry name" value="FAD-bd_PCMH-like_sf"/>
</dbReference>
<sequence>MNAGANVQETAGAVESIEIITTKGEYKTIKRRDLSFSYRSSPFQDMNDLASITTVTFRLKVSQSAKKKQQGYLKRLIIALITIVAAEEELALHKKSNAEPVLEEFIPLKKSCKDEQIDRVERAAEEEVKQPAKDNLFHSIKNRTVVPLKG</sequence>
<evidence type="ECO:0000313" key="2">
    <source>
        <dbReference type="Proteomes" id="UP000653305"/>
    </source>
</evidence>
<dbReference type="GO" id="GO:0050660">
    <property type="term" value="F:flavin adenine dinucleotide binding"/>
    <property type="evidence" value="ECO:0007669"/>
    <property type="project" value="InterPro"/>
</dbReference>
<dbReference type="GO" id="GO:0005829">
    <property type="term" value="C:cytosol"/>
    <property type="evidence" value="ECO:0007669"/>
    <property type="project" value="TreeGrafter"/>
</dbReference>
<dbReference type="InterPro" id="IPR016169">
    <property type="entry name" value="FAD-bd_PCMH_sub2"/>
</dbReference>
<gene>
    <name evidence="1" type="ORF">PHJA_002402000</name>
</gene>
<dbReference type="AlphaFoldDB" id="A0A830CU60"/>
<dbReference type="OrthoDB" id="66620at2759"/>
<keyword evidence="2" id="KW-1185">Reference proteome</keyword>
<dbReference type="GO" id="GO:0071555">
    <property type="term" value="P:cell wall organization"/>
    <property type="evidence" value="ECO:0007669"/>
    <property type="project" value="TreeGrafter"/>
</dbReference>
<dbReference type="PANTHER" id="PTHR21071:SF4">
    <property type="entry name" value="UDP-N-ACETYLENOLPYRUVOYLGLUCOSAMINE REDUCTASE"/>
    <property type="match status" value="1"/>
</dbReference>
<proteinExistence type="predicted"/>
<dbReference type="InterPro" id="IPR003170">
    <property type="entry name" value="MurB"/>
</dbReference>
<accession>A0A830CU60</accession>
<dbReference type="GO" id="GO:0008762">
    <property type="term" value="F:UDP-N-acetylmuramate dehydrogenase activity"/>
    <property type="evidence" value="ECO:0007669"/>
    <property type="project" value="InterPro"/>
</dbReference>
<protein>
    <submittedName>
        <fullName evidence="1">UDP-n-acetylenolpyruvoylglucosamine reductase</fullName>
    </submittedName>
</protein>
<dbReference type="PANTHER" id="PTHR21071">
    <property type="entry name" value="UDP-N-ACETYLENOLPYRUVOYLGLUCOSAMINE REDUCTASE"/>
    <property type="match status" value="1"/>
</dbReference>
<dbReference type="SUPFAM" id="SSF56176">
    <property type="entry name" value="FAD-binding/transporter-associated domain-like"/>
    <property type="match status" value="1"/>
</dbReference>
<reference evidence="1" key="1">
    <citation type="submission" date="2020-07" db="EMBL/GenBank/DDBJ databases">
        <title>Ethylene signaling mediates host invasion by parasitic plants.</title>
        <authorList>
            <person name="Yoshida S."/>
        </authorList>
    </citation>
    <scope>NUCLEOTIDE SEQUENCE</scope>
    <source>
        <strain evidence="1">Okayama</strain>
    </source>
</reference>
<dbReference type="EMBL" id="BMAC01000756">
    <property type="protein sequence ID" value="GFQ02580.1"/>
    <property type="molecule type" value="Genomic_DNA"/>
</dbReference>
<dbReference type="Proteomes" id="UP000653305">
    <property type="component" value="Unassembled WGS sequence"/>
</dbReference>
<name>A0A830CU60_9LAMI</name>
<evidence type="ECO:0000313" key="1">
    <source>
        <dbReference type="EMBL" id="GFQ02580.1"/>
    </source>
</evidence>
<dbReference type="Gene3D" id="3.30.465.10">
    <property type="match status" value="1"/>
</dbReference>
<organism evidence="1 2">
    <name type="scientific">Phtheirospermum japonicum</name>
    <dbReference type="NCBI Taxonomy" id="374723"/>
    <lineage>
        <taxon>Eukaryota</taxon>
        <taxon>Viridiplantae</taxon>
        <taxon>Streptophyta</taxon>
        <taxon>Embryophyta</taxon>
        <taxon>Tracheophyta</taxon>
        <taxon>Spermatophyta</taxon>
        <taxon>Magnoliopsida</taxon>
        <taxon>eudicotyledons</taxon>
        <taxon>Gunneridae</taxon>
        <taxon>Pentapetalae</taxon>
        <taxon>asterids</taxon>
        <taxon>lamiids</taxon>
        <taxon>Lamiales</taxon>
        <taxon>Orobanchaceae</taxon>
        <taxon>Orobanchaceae incertae sedis</taxon>
        <taxon>Phtheirospermum</taxon>
    </lineage>
</organism>
<comment type="caution">
    <text evidence="1">The sequence shown here is derived from an EMBL/GenBank/DDBJ whole genome shotgun (WGS) entry which is preliminary data.</text>
</comment>